<evidence type="ECO:0000259" key="8">
    <source>
        <dbReference type="PROSITE" id="PS51192"/>
    </source>
</evidence>
<dbReference type="InterPro" id="IPR013083">
    <property type="entry name" value="Znf_RING/FYVE/PHD"/>
</dbReference>
<dbReference type="SUPFAM" id="SSF57903">
    <property type="entry name" value="FYVE/PHD zinc finger"/>
    <property type="match status" value="1"/>
</dbReference>
<dbReference type="PROSITE" id="PS51194">
    <property type="entry name" value="HELICASE_CTER"/>
    <property type="match status" value="1"/>
</dbReference>
<gene>
    <name evidence="10" type="ORF">NEOLEDRAFT_1120716</name>
</gene>
<dbReference type="AlphaFoldDB" id="A0A165Q158"/>
<evidence type="ECO:0000313" key="11">
    <source>
        <dbReference type="Proteomes" id="UP000076761"/>
    </source>
</evidence>
<dbReference type="GO" id="GO:0016787">
    <property type="term" value="F:hydrolase activity"/>
    <property type="evidence" value="ECO:0007669"/>
    <property type="project" value="UniProtKB-KW"/>
</dbReference>
<dbReference type="PROSITE" id="PS01359">
    <property type="entry name" value="ZF_PHD_1"/>
    <property type="match status" value="1"/>
</dbReference>
<dbReference type="SMART" id="SM00490">
    <property type="entry name" value="HELICc"/>
    <property type="match status" value="1"/>
</dbReference>
<evidence type="ECO:0000256" key="7">
    <source>
        <dbReference type="SAM" id="MobiDB-lite"/>
    </source>
</evidence>
<dbReference type="CDD" id="cd17919">
    <property type="entry name" value="DEXHc_Snf"/>
    <property type="match status" value="1"/>
</dbReference>
<evidence type="ECO:0008006" key="12">
    <source>
        <dbReference type="Google" id="ProtNLM"/>
    </source>
</evidence>
<dbReference type="Gene3D" id="3.30.40.10">
    <property type="entry name" value="Zinc/RING finger domain, C3HC4 (zinc finger)"/>
    <property type="match status" value="1"/>
</dbReference>
<keyword evidence="11" id="KW-1185">Reference proteome</keyword>
<dbReference type="PROSITE" id="PS51192">
    <property type="entry name" value="HELICASE_ATP_BIND_1"/>
    <property type="match status" value="1"/>
</dbReference>
<dbReference type="InterPro" id="IPR049730">
    <property type="entry name" value="SNF2/RAD54-like_C"/>
</dbReference>
<dbReference type="InterPro" id="IPR019786">
    <property type="entry name" value="Zinc_finger_PHD-type_CS"/>
</dbReference>
<evidence type="ECO:0000256" key="3">
    <source>
        <dbReference type="ARBA" id="ARBA00022771"/>
    </source>
</evidence>
<dbReference type="CDD" id="cd18793">
    <property type="entry name" value="SF2_C_SNF"/>
    <property type="match status" value="1"/>
</dbReference>
<evidence type="ECO:0000259" key="9">
    <source>
        <dbReference type="PROSITE" id="PS51194"/>
    </source>
</evidence>
<feature type="domain" description="Helicase ATP-binding" evidence="8">
    <location>
        <begin position="162"/>
        <end position="329"/>
    </location>
</feature>
<dbReference type="PANTHER" id="PTHR10799">
    <property type="entry name" value="SNF2/RAD54 HELICASE FAMILY"/>
    <property type="match status" value="1"/>
</dbReference>
<dbReference type="InterPro" id="IPR011011">
    <property type="entry name" value="Znf_FYVE_PHD"/>
</dbReference>
<keyword evidence="1" id="KW-0479">Metal-binding</keyword>
<dbReference type="InterPro" id="IPR038718">
    <property type="entry name" value="SNF2-like_sf"/>
</dbReference>
<dbReference type="InterPro" id="IPR000330">
    <property type="entry name" value="SNF2_N"/>
</dbReference>
<dbReference type="InterPro" id="IPR001965">
    <property type="entry name" value="Znf_PHD"/>
</dbReference>
<dbReference type="STRING" id="1314782.A0A165Q158"/>
<dbReference type="SMART" id="SM00487">
    <property type="entry name" value="DEXDc"/>
    <property type="match status" value="1"/>
</dbReference>
<proteinExistence type="predicted"/>
<keyword evidence="2" id="KW-0547">Nucleotide-binding</keyword>
<protein>
    <recommendedName>
        <fullName evidence="12">SNF2 family DNA-dependent ATPase</fullName>
    </recommendedName>
</protein>
<feature type="compositionally biased region" description="Basic and acidic residues" evidence="7">
    <location>
        <begin position="697"/>
        <end position="712"/>
    </location>
</feature>
<feature type="region of interest" description="Disordered" evidence="7">
    <location>
        <begin position="697"/>
        <end position="718"/>
    </location>
</feature>
<dbReference type="Pfam" id="PF00176">
    <property type="entry name" value="SNF2-rel_dom"/>
    <property type="match status" value="1"/>
</dbReference>
<dbReference type="EMBL" id="KV425603">
    <property type="protein sequence ID" value="KZT21775.1"/>
    <property type="molecule type" value="Genomic_DNA"/>
</dbReference>
<dbReference type="InParanoid" id="A0A165Q158"/>
<dbReference type="Gene3D" id="3.40.50.300">
    <property type="entry name" value="P-loop containing nucleotide triphosphate hydrolases"/>
    <property type="match status" value="1"/>
</dbReference>
<dbReference type="Pfam" id="PF00271">
    <property type="entry name" value="Helicase_C"/>
    <property type="match status" value="1"/>
</dbReference>
<dbReference type="Proteomes" id="UP000076761">
    <property type="component" value="Unassembled WGS sequence"/>
</dbReference>
<evidence type="ECO:0000256" key="2">
    <source>
        <dbReference type="ARBA" id="ARBA00022741"/>
    </source>
</evidence>
<evidence type="ECO:0000256" key="4">
    <source>
        <dbReference type="ARBA" id="ARBA00022801"/>
    </source>
</evidence>
<evidence type="ECO:0000256" key="5">
    <source>
        <dbReference type="ARBA" id="ARBA00022833"/>
    </source>
</evidence>
<dbReference type="InterPro" id="IPR014001">
    <property type="entry name" value="Helicase_ATP-bd"/>
</dbReference>
<evidence type="ECO:0000256" key="1">
    <source>
        <dbReference type="ARBA" id="ARBA00022723"/>
    </source>
</evidence>
<feature type="domain" description="Helicase C-terminal" evidence="9">
    <location>
        <begin position="499"/>
        <end position="663"/>
    </location>
</feature>
<dbReference type="GO" id="GO:0005524">
    <property type="term" value="F:ATP binding"/>
    <property type="evidence" value="ECO:0007669"/>
    <property type="project" value="InterPro"/>
</dbReference>
<organism evidence="10 11">
    <name type="scientific">Neolentinus lepideus HHB14362 ss-1</name>
    <dbReference type="NCBI Taxonomy" id="1314782"/>
    <lineage>
        <taxon>Eukaryota</taxon>
        <taxon>Fungi</taxon>
        <taxon>Dikarya</taxon>
        <taxon>Basidiomycota</taxon>
        <taxon>Agaricomycotina</taxon>
        <taxon>Agaricomycetes</taxon>
        <taxon>Gloeophyllales</taxon>
        <taxon>Gloeophyllaceae</taxon>
        <taxon>Neolentinus</taxon>
    </lineage>
</organism>
<sequence length="956" mass="108121">MGVKSPPPMAKLSVALASQAGRTLRPRLSENNAVHPRPKKNLKRRVSDSTIENLDDLSVLKKRKGEQKKAVRGLSNAFVTIVVNAKRAAVEAARRRWITRHRHLFEPLLPPSSNLLDNVERELELSTDKGTYIPIHQLDEQPRLVTGGAMKDYQLQGLSFLAWMYHNGMNCILGDEMGLGKTLQTLSLLAYVKENTTGAMDPHLIICPLSVLSSWESECARWVPSFKVMRFHGSQSERARIKNAARGSELKFDICVTTYDAYAVEDSWFKTRRWTYCVLDEGHKIKNAETEISGKLQGLGALYRLILTGTPIHNNLLELWSLLHWLYPALFTAASERLFKDSFDLSRGLYDLPFLNSAQNLLSTIMLRRTKATIEINVPPKEELTVFIPLTEAQRFWTYRLLTRMDAVDLQQIFEEDVVGKVKGESPGALEKGRQEVLEHLQEHMKSSESGNKSQWKRLMNLLIQLRQVCDHPYLLPDAEPDPYAIGEHVVAASSKMVVIDKLLADILPKGERVLIFSQWTGMLDLLEDFMELRDIPYARLDGSTTRPRRALDIKLFQQDKSPYQVFLISTKAGGLGINLTKASTVIMCDSDWNPQNDLQAIARAHRIGQTKVVKVYRLICSGSVEDQMLDRIRRKLFLSVKVMNSDNPAADESTVLKSRELMDILRKGSSALTQDSDDMDLQTFLDAPISKVFDASRSRENRKEAKVKHELDLEDEGEQDKKLLADAEEEEKTLLSGIAQVQSRLFEGQYVPRTKPANNKQIAEEWDALQKRARPDNIVTVGGMQFIVARQPSDTMQAKDVKSAPAKTIKRHEWEDWCIYCRDGGELVLCQSCPRVFHPGCHGLSKAQLQRSPFIRCPQHVCASCQRGTTDAGGMLFRCQTCPQAFCEDCLPSGDMDAVGATLPEFVLLGYGEKASAYYIRCDDCQHRFKTDTQFRQSWEGEFQETEAKLESVLA</sequence>
<dbReference type="GO" id="GO:0008270">
    <property type="term" value="F:zinc ion binding"/>
    <property type="evidence" value="ECO:0007669"/>
    <property type="project" value="UniProtKB-KW"/>
</dbReference>
<keyword evidence="3" id="KW-0863">Zinc-finger</keyword>
<name>A0A165Q158_9AGAM</name>
<keyword evidence="4" id="KW-0378">Hydrolase</keyword>
<dbReference type="OrthoDB" id="448448at2759"/>
<dbReference type="SUPFAM" id="SSF52540">
    <property type="entry name" value="P-loop containing nucleoside triphosphate hydrolases"/>
    <property type="match status" value="2"/>
</dbReference>
<dbReference type="SMART" id="SM00249">
    <property type="entry name" value="PHD"/>
    <property type="match status" value="2"/>
</dbReference>
<accession>A0A165Q158</accession>
<evidence type="ECO:0000313" key="10">
    <source>
        <dbReference type="EMBL" id="KZT21775.1"/>
    </source>
</evidence>
<dbReference type="InterPro" id="IPR027417">
    <property type="entry name" value="P-loop_NTPase"/>
</dbReference>
<keyword evidence="5" id="KW-0862">Zinc</keyword>
<dbReference type="Gene3D" id="3.40.50.10810">
    <property type="entry name" value="Tandem AAA-ATPase domain"/>
    <property type="match status" value="1"/>
</dbReference>
<reference evidence="10 11" key="1">
    <citation type="journal article" date="2016" name="Mol. Biol. Evol.">
        <title>Comparative Genomics of Early-Diverging Mushroom-Forming Fungi Provides Insights into the Origins of Lignocellulose Decay Capabilities.</title>
        <authorList>
            <person name="Nagy L.G."/>
            <person name="Riley R."/>
            <person name="Tritt A."/>
            <person name="Adam C."/>
            <person name="Daum C."/>
            <person name="Floudas D."/>
            <person name="Sun H."/>
            <person name="Yadav J.S."/>
            <person name="Pangilinan J."/>
            <person name="Larsson K.H."/>
            <person name="Matsuura K."/>
            <person name="Barry K."/>
            <person name="Labutti K."/>
            <person name="Kuo R."/>
            <person name="Ohm R.A."/>
            <person name="Bhattacharya S.S."/>
            <person name="Shirouzu T."/>
            <person name="Yoshinaga Y."/>
            <person name="Martin F.M."/>
            <person name="Grigoriev I.V."/>
            <person name="Hibbett D.S."/>
        </authorList>
    </citation>
    <scope>NUCLEOTIDE SEQUENCE [LARGE SCALE GENOMIC DNA]</scope>
    <source>
        <strain evidence="10 11">HHB14362 ss-1</strain>
    </source>
</reference>
<feature type="region of interest" description="Disordered" evidence="7">
    <location>
        <begin position="21"/>
        <end position="45"/>
    </location>
</feature>
<dbReference type="InterPro" id="IPR001650">
    <property type="entry name" value="Helicase_C-like"/>
</dbReference>
<evidence type="ECO:0000256" key="6">
    <source>
        <dbReference type="ARBA" id="ARBA00022840"/>
    </source>
</evidence>
<keyword evidence="6" id="KW-0067">ATP-binding</keyword>